<gene>
    <name evidence="2" type="ORF">C6357_14090</name>
</gene>
<keyword evidence="1" id="KW-0812">Transmembrane</keyword>
<feature type="transmembrane region" description="Helical" evidence="1">
    <location>
        <begin position="123"/>
        <end position="140"/>
    </location>
</feature>
<keyword evidence="1" id="KW-0472">Membrane</keyword>
<evidence type="ECO:0000313" key="3">
    <source>
        <dbReference type="Proteomes" id="UP000239236"/>
    </source>
</evidence>
<name>A0ABX5DWN3_9BACI</name>
<feature type="transmembrane region" description="Helical" evidence="1">
    <location>
        <begin position="52"/>
        <end position="70"/>
    </location>
</feature>
<comment type="caution">
    <text evidence="2">The sequence shown here is derived from an EMBL/GenBank/DDBJ whole genome shotgun (WGS) entry which is preliminary data.</text>
</comment>
<feature type="transmembrane region" description="Helical" evidence="1">
    <location>
        <begin position="98"/>
        <end position="116"/>
    </location>
</feature>
<evidence type="ECO:0008006" key="4">
    <source>
        <dbReference type="Google" id="ProtNLM"/>
    </source>
</evidence>
<proteinExistence type="predicted"/>
<keyword evidence="3" id="KW-1185">Reference proteome</keyword>
<feature type="transmembrane region" description="Helical" evidence="1">
    <location>
        <begin position="160"/>
        <end position="183"/>
    </location>
</feature>
<organism evidence="2 3">
    <name type="scientific">Bacillus wiedmannii</name>
    <dbReference type="NCBI Taxonomy" id="1890302"/>
    <lineage>
        <taxon>Bacteria</taxon>
        <taxon>Bacillati</taxon>
        <taxon>Bacillota</taxon>
        <taxon>Bacilli</taxon>
        <taxon>Bacillales</taxon>
        <taxon>Bacillaceae</taxon>
        <taxon>Bacillus</taxon>
        <taxon>Bacillus cereus group</taxon>
    </lineage>
</organism>
<protein>
    <recommendedName>
        <fullName evidence="4">Group-specific protein</fullName>
    </recommendedName>
</protein>
<sequence length="191" mass="21791">MMNHFRNYWYQPMIAHDANFVHKRKMTPAKRLVITALLGSLAAIFQSAGNLLPGIGLFISPFATLPIFFAICYSTRTGILSYILTILLLFIIEPSELIVFPFTTGLLGIALGVSFIQFKRRIWIVSFSAICLLIGIMVVLDIFRFPVLGPTVHTTLDIKIILSIFILSFLYCWIYAGICRIMLNRVYKVWY</sequence>
<dbReference type="Proteomes" id="UP000239236">
    <property type="component" value="Unassembled WGS sequence"/>
</dbReference>
<evidence type="ECO:0000256" key="1">
    <source>
        <dbReference type="SAM" id="Phobius"/>
    </source>
</evidence>
<accession>A0ABX5DWN3</accession>
<reference evidence="2 3" key="1">
    <citation type="submission" date="2018-03" db="EMBL/GenBank/DDBJ databases">
        <title>Genotypic and phenotypic analysis of antagonistic Bacillus spp. isolated from rhizosphere soil of plants in Tibet.</title>
        <authorList>
            <person name="Borriss R."/>
            <person name="Lasch P."/>
            <person name="Wu L."/>
            <person name="Wu H."/>
            <person name="Gao X."/>
        </authorList>
    </citation>
    <scope>NUCLEOTIDE SEQUENCE [LARGE SCALE GENOMIC DNA]</scope>
    <source>
        <strain evidence="2 3">NMSW16</strain>
    </source>
</reference>
<feature type="transmembrane region" description="Helical" evidence="1">
    <location>
        <begin position="77"/>
        <end position="92"/>
    </location>
</feature>
<keyword evidence="1" id="KW-1133">Transmembrane helix</keyword>
<dbReference type="EMBL" id="PVRR01000003">
    <property type="protein sequence ID" value="PRT39787.1"/>
    <property type="molecule type" value="Genomic_DNA"/>
</dbReference>
<evidence type="ECO:0000313" key="2">
    <source>
        <dbReference type="EMBL" id="PRT39787.1"/>
    </source>
</evidence>